<accession>A0AAW6R4F8</accession>
<name>A0AAW6R4F8_GORRU</name>
<dbReference type="RefSeq" id="WP_174351885.1">
    <property type="nucleotide sequence ID" value="NZ_CP059694.1"/>
</dbReference>
<dbReference type="PROSITE" id="PS50977">
    <property type="entry name" value="HTH_TETR_2"/>
    <property type="match status" value="1"/>
</dbReference>
<dbReference type="Proteomes" id="UP001195196">
    <property type="component" value="Unassembled WGS sequence"/>
</dbReference>
<dbReference type="InterPro" id="IPR001647">
    <property type="entry name" value="HTH_TetR"/>
</dbReference>
<dbReference type="SUPFAM" id="SSF46689">
    <property type="entry name" value="Homeodomain-like"/>
    <property type="match status" value="1"/>
</dbReference>
<dbReference type="AlphaFoldDB" id="A0AAW6R4F8"/>
<evidence type="ECO:0000313" key="5">
    <source>
        <dbReference type="EMBL" id="MDG6779311.1"/>
    </source>
</evidence>
<keyword evidence="1 2" id="KW-0238">DNA-binding</keyword>
<dbReference type="GO" id="GO:0003700">
    <property type="term" value="F:DNA-binding transcription factor activity"/>
    <property type="evidence" value="ECO:0007669"/>
    <property type="project" value="TreeGrafter"/>
</dbReference>
<evidence type="ECO:0000259" key="3">
    <source>
        <dbReference type="PROSITE" id="PS50977"/>
    </source>
</evidence>
<reference evidence="4" key="1">
    <citation type="submission" date="2021-02" db="EMBL/GenBank/DDBJ databases">
        <title>Taxonomy, biology and ecology of Rhodococcus bacteria occurring in California pistachio and other woody hosts as revealed by genome sequence analyses.</title>
        <authorList>
            <person name="Riely B."/>
            <person name="Gai Y."/>
        </authorList>
    </citation>
    <scope>NUCLEOTIDE SEQUENCE</scope>
    <source>
        <strain evidence="4">BP-295</strain>
    </source>
</reference>
<feature type="domain" description="HTH tetR-type" evidence="3">
    <location>
        <begin position="9"/>
        <end position="69"/>
    </location>
</feature>
<dbReference type="EMBL" id="JARUXG010000001">
    <property type="protein sequence ID" value="MDG6779311.1"/>
    <property type="molecule type" value="Genomic_DNA"/>
</dbReference>
<dbReference type="Gene3D" id="1.10.357.10">
    <property type="entry name" value="Tetracycline Repressor, domain 2"/>
    <property type="match status" value="1"/>
</dbReference>
<dbReference type="PANTHER" id="PTHR30055:SF187">
    <property type="entry name" value="TRANSCRIPTIONAL REGULATORY PROTEIN"/>
    <property type="match status" value="1"/>
</dbReference>
<protein>
    <submittedName>
        <fullName evidence="5">TetR/AcrR family transcriptional regulator</fullName>
    </submittedName>
</protein>
<dbReference type="InterPro" id="IPR009057">
    <property type="entry name" value="Homeodomain-like_sf"/>
</dbReference>
<sequence length="197" mass="21498">MELWPDGATSTRERLLAAMLECITESGYRETTIADVVRVAQTSRRTFYQQFADKQDCFFELLRETNRFMIARIAAGVDPEGSPEEQVRQAVTAYATTSDRYPGLMLSWIRELPALGGAAAQVKNEAMDDWVDLFVGLTSTPTLAAAGVKPISRQRAVFLWGGVRELTASAVESGSPLSEIIEPATAACFALMGPVQS</sequence>
<dbReference type="InterPro" id="IPR050109">
    <property type="entry name" value="HTH-type_TetR-like_transc_reg"/>
</dbReference>
<organism evidence="5">
    <name type="scientific">Gordonia rubripertincta</name>
    <name type="common">Rhodococcus corallinus</name>
    <dbReference type="NCBI Taxonomy" id="36822"/>
    <lineage>
        <taxon>Bacteria</taxon>
        <taxon>Bacillati</taxon>
        <taxon>Actinomycetota</taxon>
        <taxon>Actinomycetes</taxon>
        <taxon>Mycobacteriales</taxon>
        <taxon>Gordoniaceae</taxon>
        <taxon>Gordonia</taxon>
    </lineage>
</organism>
<dbReference type="Pfam" id="PF00440">
    <property type="entry name" value="TetR_N"/>
    <property type="match status" value="1"/>
</dbReference>
<dbReference type="PANTHER" id="PTHR30055">
    <property type="entry name" value="HTH-TYPE TRANSCRIPTIONAL REGULATOR RUTR"/>
    <property type="match status" value="1"/>
</dbReference>
<evidence type="ECO:0000313" key="4">
    <source>
        <dbReference type="EMBL" id="MBM7278530.1"/>
    </source>
</evidence>
<evidence type="ECO:0000256" key="1">
    <source>
        <dbReference type="ARBA" id="ARBA00023125"/>
    </source>
</evidence>
<evidence type="ECO:0000256" key="2">
    <source>
        <dbReference type="PROSITE-ProRule" id="PRU00335"/>
    </source>
</evidence>
<feature type="DNA-binding region" description="H-T-H motif" evidence="2">
    <location>
        <begin position="32"/>
        <end position="51"/>
    </location>
</feature>
<reference evidence="5" key="2">
    <citation type="submission" date="2023-04" db="EMBL/GenBank/DDBJ databases">
        <title>Characterization and analysis of the complete genome of Gordonia rubripertincta 112, the degrader of aromatic and aliphatic compounds.</title>
        <authorList>
            <person name="Frantsuzova E."/>
            <person name="Bogun A."/>
            <person name="Delegan Y."/>
        </authorList>
    </citation>
    <scope>NUCLEOTIDE SEQUENCE</scope>
    <source>
        <strain evidence="5">112</strain>
    </source>
</reference>
<gene>
    <name evidence="4" type="ORF">JTZ10_12235</name>
    <name evidence="5" type="ORF">QBL07_00535</name>
</gene>
<proteinExistence type="predicted"/>
<comment type="caution">
    <text evidence="5">The sequence shown here is derived from an EMBL/GenBank/DDBJ whole genome shotgun (WGS) entry which is preliminary data.</text>
</comment>
<dbReference type="GO" id="GO:0000976">
    <property type="term" value="F:transcription cis-regulatory region binding"/>
    <property type="evidence" value="ECO:0007669"/>
    <property type="project" value="TreeGrafter"/>
</dbReference>
<dbReference type="EMBL" id="JAFFGU010000004">
    <property type="protein sequence ID" value="MBM7278530.1"/>
    <property type="molecule type" value="Genomic_DNA"/>
</dbReference>